<dbReference type="EMBL" id="CP141769">
    <property type="protein sequence ID" value="WRS37964.1"/>
    <property type="molecule type" value="Genomic_DNA"/>
</dbReference>
<keyword evidence="2" id="KW-1185">Reference proteome</keyword>
<proteinExistence type="predicted"/>
<evidence type="ECO:0000313" key="2">
    <source>
        <dbReference type="Proteomes" id="UP001334732"/>
    </source>
</evidence>
<sequence length="138" mass="15320">MSFEYMFFDEALRDRFVQFASARGVASTVRPDVITGFVVELPDGLDDTEQDVFEAEYDALMDEQMRLAEGDAELVSHAVAGVTVTLSDGTTRAIRIPPPIARRLFEHFTAEEVHEIATAIALSVEHPIDGPLCRKPPR</sequence>
<protein>
    <submittedName>
        <fullName evidence="1">Uncharacterized protein</fullName>
    </submittedName>
</protein>
<gene>
    <name evidence="1" type="ORF">VA613_08000</name>
</gene>
<organism evidence="1 2">
    <name type="scientific">Thiobacillus sedimenti</name>
    <dbReference type="NCBI Taxonomy" id="3110231"/>
    <lineage>
        <taxon>Bacteria</taxon>
        <taxon>Pseudomonadati</taxon>
        <taxon>Pseudomonadota</taxon>
        <taxon>Betaproteobacteria</taxon>
        <taxon>Nitrosomonadales</taxon>
        <taxon>Thiobacillaceae</taxon>
        <taxon>Thiobacillus</taxon>
    </lineage>
</organism>
<evidence type="ECO:0000313" key="1">
    <source>
        <dbReference type="EMBL" id="WRS37964.1"/>
    </source>
</evidence>
<accession>A0ABZ1CF13</accession>
<dbReference type="RefSeq" id="WP_324778578.1">
    <property type="nucleotide sequence ID" value="NZ_CP141769.1"/>
</dbReference>
<reference evidence="1 2" key="1">
    <citation type="submission" date="2023-12" db="EMBL/GenBank/DDBJ databases">
        <title>Thiobacillus sedimentum sp. nov., a chemolithoautotrophic sulfur-oxidizing bacterium isolated from freshwater sediment.</title>
        <authorList>
            <person name="Luo J."/>
            <person name="Dai C."/>
        </authorList>
    </citation>
    <scope>NUCLEOTIDE SEQUENCE [LARGE SCALE GENOMIC DNA]</scope>
    <source>
        <strain evidence="1 2">SCUT-2</strain>
    </source>
</reference>
<dbReference type="Proteomes" id="UP001334732">
    <property type="component" value="Chromosome"/>
</dbReference>
<name>A0ABZ1CF13_9PROT</name>